<name>A0A953NAQ8_9BURK</name>
<dbReference type="Proteomes" id="UP000739565">
    <property type="component" value="Unassembled WGS sequence"/>
</dbReference>
<evidence type="ECO:0000256" key="4">
    <source>
        <dbReference type="ARBA" id="ARBA00023136"/>
    </source>
</evidence>
<dbReference type="Pfam" id="PF07264">
    <property type="entry name" value="EI24"/>
    <property type="match status" value="1"/>
</dbReference>
<keyword evidence="3 5" id="KW-1133">Transmembrane helix</keyword>
<dbReference type="InterPro" id="IPR059112">
    <property type="entry name" value="CysZ/EI24"/>
</dbReference>
<dbReference type="EMBL" id="JAHXRI010000010">
    <property type="protein sequence ID" value="MBZ1351640.1"/>
    <property type="molecule type" value="Genomic_DNA"/>
</dbReference>
<evidence type="ECO:0000256" key="5">
    <source>
        <dbReference type="SAM" id="Phobius"/>
    </source>
</evidence>
<keyword evidence="4 5" id="KW-0472">Membrane</keyword>
<proteinExistence type="predicted"/>
<accession>A0A953NAQ8</accession>
<comment type="subcellular location">
    <subcellularLocation>
        <location evidence="1">Membrane</location>
        <topology evidence="1">Multi-pass membrane protein</topology>
    </subcellularLocation>
</comment>
<sequence>MQPPKPISDRAFPNSPRSAGLTGVGDAFGRALLSQFHPKMLLALLLPFMLMMVGALLVLFLALGPLTDWLDQQLSATTPLLVAAQWLQSMGLFSLAAIKAWLLPLMVAAILLPLTGILGLAVAAVFVMPIVVRHVSRHHYSDLQVAGQHAFIVSLWNALWVSVLFMVGWLLTLPFWLFPPLGLLVSLLWWTFAFSRMMRLDAIVDHASAAERTELIARHSTGFWVIGLVCALLNLLPPAWVFLPVFSGLIYTHFGLAALRRLRQENLAFD</sequence>
<evidence type="ECO:0000313" key="7">
    <source>
        <dbReference type="Proteomes" id="UP000739565"/>
    </source>
</evidence>
<keyword evidence="2 5" id="KW-0812">Transmembrane</keyword>
<feature type="transmembrane region" description="Helical" evidence="5">
    <location>
        <begin position="215"/>
        <end position="235"/>
    </location>
</feature>
<comment type="caution">
    <text evidence="6">The sequence shown here is derived from an EMBL/GenBank/DDBJ whole genome shotgun (WGS) entry which is preliminary data.</text>
</comment>
<feature type="transmembrane region" description="Helical" evidence="5">
    <location>
        <begin position="177"/>
        <end position="194"/>
    </location>
</feature>
<dbReference type="RefSeq" id="WP_259662218.1">
    <property type="nucleotide sequence ID" value="NZ_JAHXRI010000010.1"/>
</dbReference>
<protein>
    <submittedName>
        <fullName evidence="6">EI24 domain-containing protein</fullName>
    </submittedName>
</protein>
<evidence type="ECO:0000313" key="6">
    <source>
        <dbReference type="EMBL" id="MBZ1351640.1"/>
    </source>
</evidence>
<organism evidence="6 7">
    <name type="scientific">Zwartia hollandica</name>
    <dbReference type="NCBI Taxonomy" id="324606"/>
    <lineage>
        <taxon>Bacteria</taxon>
        <taxon>Pseudomonadati</taxon>
        <taxon>Pseudomonadota</taxon>
        <taxon>Betaproteobacteria</taxon>
        <taxon>Burkholderiales</taxon>
        <taxon>Alcaligenaceae</taxon>
        <taxon>Zwartia</taxon>
    </lineage>
</organism>
<evidence type="ECO:0000256" key="2">
    <source>
        <dbReference type="ARBA" id="ARBA00022692"/>
    </source>
</evidence>
<feature type="transmembrane region" description="Helical" evidence="5">
    <location>
        <begin position="101"/>
        <end position="128"/>
    </location>
</feature>
<feature type="transmembrane region" description="Helical" evidence="5">
    <location>
        <begin position="40"/>
        <end position="63"/>
    </location>
</feature>
<keyword evidence="7" id="KW-1185">Reference proteome</keyword>
<gene>
    <name evidence="6" type="ORF">KZZ10_13390</name>
</gene>
<dbReference type="AlphaFoldDB" id="A0A953NAQ8"/>
<reference evidence="6" key="1">
    <citation type="submission" date="2021-07" db="EMBL/GenBank/DDBJ databases">
        <title>New genus and species of the family Alcaligenaceae.</title>
        <authorList>
            <person name="Hahn M.W."/>
        </authorList>
    </citation>
    <scope>NUCLEOTIDE SEQUENCE</scope>
    <source>
        <strain evidence="6">LF4-65</strain>
    </source>
</reference>
<evidence type="ECO:0000256" key="3">
    <source>
        <dbReference type="ARBA" id="ARBA00022989"/>
    </source>
</evidence>
<evidence type="ECO:0000256" key="1">
    <source>
        <dbReference type="ARBA" id="ARBA00004141"/>
    </source>
</evidence>
<feature type="transmembrane region" description="Helical" evidence="5">
    <location>
        <begin position="149"/>
        <end position="171"/>
    </location>
</feature>